<organism evidence="2 3">
    <name type="scientific">Arachidicoccus ginsenosidivorans</name>
    <dbReference type="NCBI Taxonomy" id="496057"/>
    <lineage>
        <taxon>Bacteria</taxon>
        <taxon>Pseudomonadati</taxon>
        <taxon>Bacteroidota</taxon>
        <taxon>Chitinophagia</taxon>
        <taxon>Chitinophagales</taxon>
        <taxon>Chitinophagaceae</taxon>
        <taxon>Arachidicoccus</taxon>
    </lineage>
</organism>
<reference evidence="2 3" key="1">
    <citation type="journal article" date="2017" name="Int. J. Syst. Evol. Microbiol.">
        <title>Arachidicoccus ginsenosidivorans sp. nov., with ginsenoside-converting activity isolated from ginseng cultivating soil.</title>
        <authorList>
            <person name="Siddiqi M.Z."/>
            <person name="Aslam Z."/>
            <person name="Im W.T."/>
        </authorList>
    </citation>
    <scope>NUCLEOTIDE SEQUENCE [LARGE SCALE GENOMIC DNA]</scope>
    <source>
        <strain evidence="2 3">Gsoil 809</strain>
    </source>
</reference>
<dbReference type="AlphaFoldDB" id="A0A5B8VP12"/>
<dbReference type="Gene3D" id="3.40.50.10810">
    <property type="entry name" value="Tandem AAA-ATPase domain"/>
    <property type="match status" value="1"/>
</dbReference>
<feature type="domain" description="Helicase ATP-binding" evidence="1">
    <location>
        <begin position="372"/>
        <end position="499"/>
    </location>
</feature>
<dbReference type="InterPro" id="IPR027417">
    <property type="entry name" value="P-loop_NTPase"/>
</dbReference>
<name>A0A5B8VP12_9BACT</name>
<dbReference type="GO" id="GO:0005524">
    <property type="term" value="F:ATP binding"/>
    <property type="evidence" value="ECO:0007669"/>
    <property type="project" value="InterPro"/>
</dbReference>
<evidence type="ECO:0000259" key="1">
    <source>
        <dbReference type="PROSITE" id="PS51192"/>
    </source>
</evidence>
<keyword evidence="3" id="KW-1185">Reference proteome</keyword>
<dbReference type="OrthoDB" id="9760715at2"/>
<evidence type="ECO:0000313" key="3">
    <source>
        <dbReference type="Proteomes" id="UP000321291"/>
    </source>
</evidence>
<dbReference type="InterPro" id="IPR038718">
    <property type="entry name" value="SNF2-like_sf"/>
</dbReference>
<proteinExistence type="predicted"/>
<gene>
    <name evidence="2" type="ORF">FSB73_12760</name>
</gene>
<dbReference type="InterPro" id="IPR014001">
    <property type="entry name" value="Helicase_ATP-bd"/>
</dbReference>
<dbReference type="PROSITE" id="PS51192">
    <property type="entry name" value="HELICASE_ATP_BIND_1"/>
    <property type="match status" value="1"/>
</dbReference>
<dbReference type="Proteomes" id="UP000321291">
    <property type="component" value="Chromosome"/>
</dbReference>
<dbReference type="PANTHER" id="PTHR10799">
    <property type="entry name" value="SNF2/RAD54 HELICASE FAMILY"/>
    <property type="match status" value="1"/>
</dbReference>
<protein>
    <recommendedName>
        <fullName evidence="1">Helicase ATP-binding domain-containing protein</fullName>
    </recommendedName>
</protein>
<dbReference type="KEGG" id="agi:FSB73_12760"/>
<dbReference type="InterPro" id="IPR000330">
    <property type="entry name" value="SNF2_N"/>
</dbReference>
<sequence length="499" mass="58065">MQEKGLYHAIPYIKLEDDAKPLLPQDHFEFMVQISTQKVAGKLSNAKTSSTWLFLQYKDYKTLKWLREMEAEPKNLTEAAFSQKILHKLERDWGYQVVKNGFFEIKEIKATAQCSIQLSELNDAFLVFMPRWSYDNLMVEDAYVPVQEVNHKGVTYKVYRDQEVESAFLSYVQSLHPGFPAQVKRGFYYLSFTEARKRQWFLKAYRNLLDSNVTITGLDRLSNFKYSPHEPATTMKLVSSKGPSVLLELKVYFDKEKIPALTIQKMLLAGQHNVLLKDDSIAVFPEQWQQQYGMFIKHAQIEKDRLLLPSWLFWEVQNKKEDAKLIAAGILPDNWRVNWQKWQESSENIYPVPVAVQATLRPYQQKGYEWMLLLSEMQAGACLADDMGLGKTLQTICFLARQWELNPEAKSIVICPASLLHNWEQEMNKYLPSRKTCVYRGPTRDFEAFWAGDQDLLVASYNTVRQDIEKLSTHIWQVAIIDESHNIKILLPVSPNRLV</sequence>
<evidence type="ECO:0000313" key="2">
    <source>
        <dbReference type="EMBL" id="QEC72416.1"/>
    </source>
</evidence>
<dbReference type="EMBL" id="CP042434">
    <property type="protein sequence ID" value="QEC72416.1"/>
    <property type="molecule type" value="Genomic_DNA"/>
</dbReference>
<dbReference type="SUPFAM" id="SSF52540">
    <property type="entry name" value="P-loop containing nucleoside triphosphate hydrolases"/>
    <property type="match status" value="1"/>
</dbReference>
<accession>A0A5B8VP12</accession>
<dbReference type="Pfam" id="PF00176">
    <property type="entry name" value="SNF2-rel_dom"/>
    <property type="match status" value="1"/>
</dbReference>
<dbReference type="SMART" id="SM00487">
    <property type="entry name" value="DEXDc"/>
    <property type="match status" value="1"/>
</dbReference>